<protein>
    <submittedName>
        <fullName evidence="1">Uncharacterized protein</fullName>
    </submittedName>
</protein>
<dbReference type="Proteomes" id="UP000027238">
    <property type="component" value="Unassembled WGS sequence"/>
</dbReference>
<accession>A0A066X5D5</accession>
<organism evidence="1 2">
    <name type="scientific">Colletotrichum sublineola</name>
    <name type="common">Sorghum anthracnose fungus</name>
    <dbReference type="NCBI Taxonomy" id="1173701"/>
    <lineage>
        <taxon>Eukaryota</taxon>
        <taxon>Fungi</taxon>
        <taxon>Dikarya</taxon>
        <taxon>Ascomycota</taxon>
        <taxon>Pezizomycotina</taxon>
        <taxon>Sordariomycetes</taxon>
        <taxon>Hypocreomycetidae</taxon>
        <taxon>Glomerellales</taxon>
        <taxon>Glomerellaceae</taxon>
        <taxon>Colletotrichum</taxon>
        <taxon>Colletotrichum graminicola species complex</taxon>
    </lineage>
</organism>
<reference evidence="2" key="1">
    <citation type="journal article" date="2014" name="Genome Announc.">
        <title>Draft genome sequence of Colletotrichum sublineola, a destructive pathogen of cultivated sorghum.</title>
        <authorList>
            <person name="Baroncelli R."/>
            <person name="Sanz-Martin J.M."/>
            <person name="Rech G.E."/>
            <person name="Sukno S.A."/>
            <person name="Thon M.R."/>
        </authorList>
    </citation>
    <scope>NUCLEOTIDE SEQUENCE [LARGE SCALE GENOMIC DNA]</scope>
    <source>
        <strain evidence="2">TX430BB</strain>
    </source>
</reference>
<dbReference type="HOGENOM" id="CLU_1156321_0_0_1"/>
<evidence type="ECO:0000313" key="1">
    <source>
        <dbReference type="EMBL" id="KDN62899.1"/>
    </source>
</evidence>
<dbReference type="eggNOG" id="KOG0295">
    <property type="taxonomic scope" value="Eukaryota"/>
</dbReference>
<dbReference type="EMBL" id="JMSE01001289">
    <property type="protein sequence ID" value="KDN62899.1"/>
    <property type="molecule type" value="Genomic_DNA"/>
</dbReference>
<dbReference type="OrthoDB" id="2013972at2759"/>
<comment type="caution">
    <text evidence="1">The sequence shown here is derived from an EMBL/GenBank/DDBJ whole genome shotgun (WGS) entry which is preliminary data.</text>
</comment>
<sequence>MSTAAIQPGTSECGGTKFHLSAHPDTQVQLSPLLEELIRLPSVIVALIRNAESFEGEQQILLETRKVPVLCIDIVRQLEGAFLEAGGRLRRGDNGRRNTADRAAALGSCLGTGRRTMSLAADAMGLPTHLRRAEEAGESPPYTTSAVLQEINAIKEVLNHQFPQEQTASWRSLVTFLDFLKTYVDNQSTTVPMPDMTRLSVTASTAAFSGNGKYLVVGRCMNGHHARTDSGILNMWEIQT</sequence>
<gene>
    <name evidence="1" type="ORF">CSUB01_09743</name>
</gene>
<proteinExistence type="predicted"/>
<dbReference type="AlphaFoldDB" id="A0A066X5D5"/>
<keyword evidence="2" id="KW-1185">Reference proteome</keyword>
<evidence type="ECO:0000313" key="2">
    <source>
        <dbReference type="Proteomes" id="UP000027238"/>
    </source>
</evidence>
<name>A0A066X5D5_COLSU</name>